<dbReference type="VEuPathDB" id="TrichDB:TVAGG3_0938010"/>
<dbReference type="OrthoDB" id="162894at2759"/>
<evidence type="ECO:0000256" key="3">
    <source>
        <dbReference type="ARBA" id="ARBA00022679"/>
    </source>
</evidence>
<keyword evidence="3" id="KW-0808">Transferase</keyword>
<dbReference type="InterPro" id="IPR050236">
    <property type="entry name" value="Ser_Thr_kinase_AGC"/>
</dbReference>
<dbReference type="PANTHER" id="PTHR24356">
    <property type="entry name" value="SERINE/THREONINE-PROTEIN KINASE"/>
    <property type="match status" value="1"/>
</dbReference>
<dbReference type="Proteomes" id="UP000001542">
    <property type="component" value="Unassembled WGS sequence"/>
</dbReference>
<dbReference type="Gene3D" id="3.30.200.20">
    <property type="entry name" value="Phosphorylase Kinase, domain 1"/>
    <property type="match status" value="1"/>
</dbReference>
<evidence type="ECO:0000256" key="2">
    <source>
        <dbReference type="ARBA" id="ARBA00022527"/>
    </source>
</evidence>
<accession>A2FBN5</accession>
<keyword evidence="6" id="KW-0067">ATP-binding</keyword>
<keyword evidence="4" id="KW-0547">Nucleotide-binding</keyword>
<keyword evidence="2" id="KW-0723">Serine/threonine-protein kinase</keyword>
<evidence type="ECO:0000256" key="6">
    <source>
        <dbReference type="ARBA" id="ARBA00022840"/>
    </source>
</evidence>
<evidence type="ECO:0000256" key="5">
    <source>
        <dbReference type="ARBA" id="ARBA00022777"/>
    </source>
</evidence>
<dbReference type="FunFam" id="1.10.510.10:FF:000571">
    <property type="entry name" value="Maternal embryonic leucine zipper kinase"/>
    <property type="match status" value="1"/>
</dbReference>
<dbReference type="PROSITE" id="PS00108">
    <property type="entry name" value="PROTEIN_KINASE_ST"/>
    <property type="match status" value="1"/>
</dbReference>
<keyword evidence="12" id="KW-1185">Reference proteome</keyword>
<dbReference type="SMART" id="SM00220">
    <property type="entry name" value="S_TKc"/>
    <property type="match status" value="1"/>
</dbReference>
<feature type="region of interest" description="Disordered" evidence="9">
    <location>
        <begin position="582"/>
        <end position="609"/>
    </location>
</feature>
<feature type="compositionally biased region" description="Basic and acidic residues" evidence="9">
    <location>
        <begin position="584"/>
        <end position="596"/>
    </location>
</feature>
<dbReference type="eggNOG" id="KOG0606">
    <property type="taxonomic scope" value="Eukaryota"/>
</dbReference>
<name>A2FBN5_TRIV3</name>
<dbReference type="GO" id="GO:0035556">
    <property type="term" value="P:intracellular signal transduction"/>
    <property type="evidence" value="ECO:0000318"/>
    <property type="project" value="GO_Central"/>
</dbReference>
<evidence type="ECO:0000256" key="9">
    <source>
        <dbReference type="SAM" id="MobiDB-lite"/>
    </source>
</evidence>
<dbReference type="InterPro" id="IPR011009">
    <property type="entry name" value="Kinase-like_dom_sf"/>
</dbReference>
<dbReference type="KEGG" id="tva:4755459"/>
<dbReference type="EMBL" id="DS113705">
    <property type="protein sequence ID" value="EAX97672.1"/>
    <property type="molecule type" value="Genomic_DNA"/>
</dbReference>
<dbReference type="GO" id="GO:0004674">
    <property type="term" value="F:protein serine/threonine kinase activity"/>
    <property type="evidence" value="ECO:0000318"/>
    <property type="project" value="GO_Central"/>
</dbReference>
<dbReference type="STRING" id="5722.A2FBN5"/>
<evidence type="ECO:0000256" key="4">
    <source>
        <dbReference type="ARBA" id="ARBA00022741"/>
    </source>
</evidence>
<comment type="catalytic activity">
    <reaction evidence="8">
        <text>L-seryl-[protein] + ATP = O-phospho-L-seryl-[protein] + ADP + H(+)</text>
        <dbReference type="Rhea" id="RHEA:17989"/>
        <dbReference type="Rhea" id="RHEA-COMP:9863"/>
        <dbReference type="Rhea" id="RHEA-COMP:11604"/>
        <dbReference type="ChEBI" id="CHEBI:15378"/>
        <dbReference type="ChEBI" id="CHEBI:29999"/>
        <dbReference type="ChEBI" id="CHEBI:30616"/>
        <dbReference type="ChEBI" id="CHEBI:83421"/>
        <dbReference type="ChEBI" id="CHEBI:456216"/>
        <dbReference type="EC" id="2.7.11.1"/>
    </reaction>
</comment>
<evidence type="ECO:0000256" key="8">
    <source>
        <dbReference type="ARBA" id="ARBA00048679"/>
    </source>
</evidence>
<dbReference type="Gene3D" id="1.10.510.10">
    <property type="entry name" value="Transferase(Phosphotransferase) domain 1"/>
    <property type="match status" value="1"/>
</dbReference>
<keyword evidence="5 11" id="KW-0418">Kinase</keyword>
<dbReference type="Pfam" id="PF00069">
    <property type="entry name" value="Pkinase"/>
    <property type="match status" value="1"/>
</dbReference>
<dbReference type="CDD" id="cd05579">
    <property type="entry name" value="STKc_MAST_like"/>
    <property type="match status" value="1"/>
</dbReference>
<dbReference type="FunFam" id="3.30.200.20:FF:000490">
    <property type="entry name" value="AGC family protein kinase"/>
    <property type="match status" value="1"/>
</dbReference>
<dbReference type="PANTHER" id="PTHR24356:SF1">
    <property type="entry name" value="SERINE_THREONINE-PROTEIN KINASE GREATWALL"/>
    <property type="match status" value="1"/>
</dbReference>
<comment type="catalytic activity">
    <reaction evidence="7">
        <text>L-threonyl-[protein] + ATP = O-phospho-L-threonyl-[protein] + ADP + H(+)</text>
        <dbReference type="Rhea" id="RHEA:46608"/>
        <dbReference type="Rhea" id="RHEA-COMP:11060"/>
        <dbReference type="Rhea" id="RHEA-COMP:11605"/>
        <dbReference type="ChEBI" id="CHEBI:15378"/>
        <dbReference type="ChEBI" id="CHEBI:30013"/>
        <dbReference type="ChEBI" id="CHEBI:30616"/>
        <dbReference type="ChEBI" id="CHEBI:61977"/>
        <dbReference type="ChEBI" id="CHEBI:456216"/>
        <dbReference type="EC" id="2.7.11.1"/>
    </reaction>
</comment>
<gene>
    <name evidence="11" type="ORF">TVAG_346740</name>
</gene>
<dbReference type="SUPFAM" id="SSF56112">
    <property type="entry name" value="Protein kinase-like (PK-like)"/>
    <property type="match status" value="1"/>
</dbReference>
<dbReference type="AlphaFoldDB" id="A2FBN5"/>
<evidence type="ECO:0000256" key="1">
    <source>
        <dbReference type="ARBA" id="ARBA00012513"/>
    </source>
</evidence>
<dbReference type="InParanoid" id="A2FBN5"/>
<organism evidence="11 12">
    <name type="scientific">Trichomonas vaginalis (strain ATCC PRA-98 / G3)</name>
    <dbReference type="NCBI Taxonomy" id="412133"/>
    <lineage>
        <taxon>Eukaryota</taxon>
        <taxon>Metamonada</taxon>
        <taxon>Parabasalia</taxon>
        <taxon>Trichomonadida</taxon>
        <taxon>Trichomonadidae</taxon>
        <taxon>Trichomonas</taxon>
    </lineage>
</organism>
<protein>
    <recommendedName>
        <fullName evidence="1">non-specific serine/threonine protein kinase</fullName>
        <ecNumber evidence="1">2.7.11.1</ecNumber>
    </recommendedName>
</protein>
<feature type="domain" description="Protein kinase" evidence="10">
    <location>
        <begin position="276"/>
        <end position="533"/>
    </location>
</feature>
<proteinExistence type="predicted"/>
<evidence type="ECO:0000313" key="11">
    <source>
        <dbReference type="EMBL" id="EAX97672.1"/>
    </source>
</evidence>
<dbReference type="VEuPathDB" id="TrichDB:TVAG_346740"/>
<evidence type="ECO:0000313" key="12">
    <source>
        <dbReference type="Proteomes" id="UP000001542"/>
    </source>
</evidence>
<dbReference type="InterPro" id="IPR008271">
    <property type="entry name" value="Ser/Thr_kinase_AS"/>
</dbReference>
<dbReference type="EC" id="2.7.11.1" evidence="1"/>
<dbReference type="GO" id="GO:0005524">
    <property type="term" value="F:ATP binding"/>
    <property type="evidence" value="ECO:0007669"/>
    <property type="project" value="UniProtKB-KW"/>
</dbReference>
<dbReference type="RefSeq" id="XP_001310602.1">
    <property type="nucleotide sequence ID" value="XM_001310601.1"/>
</dbReference>
<reference evidence="11" key="2">
    <citation type="journal article" date="2007" name="Science">
        <title>Draft genome sequence of the sexually transmitted pathogen Trichomonas vaginalis.</title>
        <authorList>
            <person name="Carlton J.M."/>
            <person name="Hirt R.P."/>
            <person name="Silva J.C."/>
            <person name="Delcher A.L."/>
            <person name="Schatz M."/>
            <person name="Zhao Q."/>
            <person name="Wortman J.R."/>
            <person name="Bidwell S.L."/>
            <person name="Alsmark U.C.M."/>
            <person name="Besteiro S."/>
            <person name="Sicheritz-Ponten T."/>
            <person name="Noel C.J."/>
            <person name="Dacks J.B."/>
            <person name="Foster P.G."/>
            <person name="Simillion C."/>
            <person name="Van de Peer Y."/>
            <person name="Miranda-Saavedra D."/>
            <person name="Barton G.J."/>
            <person name="Westrop G.D."/>
            <person name="Mueller S."/>
            <person name="Dessi D."/>
            <person name="Fiori P.L."/>
            <person name="Ren Q."/>
            <person name="Paulsen I."/>
            <person name="Zhang H."/>
            <person name="Bastida-Corcuera F.D."/>
            <person name="Simoes-Barbosa A."/>
            <person name="Brown M.T."/>
            <person name="Hayes R.D."/>
            <person name="Mukherjee M."/>
            <person name="Okumura C.Y."/>
            <person name="Schneider R."/>
            <person name="Smith A.J."/>
            <person name="Vanacova S."/>
            <person name="Villalvazo M."/>
            <person name="Haas B.J."/>
            <person name="Pertea M."/>
            <person name="Feldblyum T.V."/>
            <person name="Utterback T.R."/>
            <person name="Shu C.L."/>
            <person name="Osoegawa K."/>
            <person name="de Jong P.J."/>
            <person name="Hrdy I."/>
            <person name="Horvathova L."/>
            <person name="Zubacova Z."/>
            <person name="Dolezal P."/>
            <person name="Malik S.B."/>
            <person name="Logsdon J.M. Jr."/>
            <person name="Henze K."/>
            <person name="Gupta A."/>
            <person name="Wang C.C."/>
            <person name="Dunne R.L."/>
            <person name="Upcroft J.A."/>
            <person name="Upcroft P."/>
            <person name="White O."/>
            <person name="Salzberg S.L."/>
            <person name="Tang P."/>
            <person name="Chiu C.-H."/>
            <person name="Lee Y.-S."/>
            <person name="Embley T.M."/>
            <person name="Coombs G.H."/>
            <person name="Mottram J.C."/>
            <person name="Tachezy J."/>
            <person name="Fraser-Liggett C.M."/>
            <person name="Johnson P.J."/>
        </authorList>
    </citation>
    <scope>NUCLEOTIDE SEQUENCE [LARGE SCALE GENOMIC DNA]</scope>
    <source>
        <strain evidence="11">G3</strain>
    </source>
</reference>
<sequence>MYLQTFFILKGQKTVLTRLCSLLQNEIKDHENPSDVDKLKMKVVKQVEACINSTYSQLISNIELFTSGLSKLLPNLIEAKQSETTEKILKSILALNRVLRSFSVEQTVESEKVTEPIIHKAESVENSDFIICRICGEKIHVADIESHTELCIAAFKSESKVNDIDARLDNLIKEFMEGPLSTTWPGEESDAMHKILPQLSLLALSRRCKEITTDKSDAPMELTQIASIAKSMQSNDLCFLALEKSRTCAAFLSVAESLAKSATGFIPPKQPSLTEFTFLKRISGGAYARVFLAKKTQTGDIYAVKVLKRRSIQRKNQVQRVLTERDILHDCISPYVVSFYYSITGVNNLYLFMEYLPGGDLYSLLEQVGALDESSARFYIKQIIEALQFLHEHGIIHRDLKPDNLLITADGMLKLTDFGLSYAGAVGRQISSDERIIGTPDYVSPEVILCQSHGPTTDYWSLGCIAYELISGIPPFHRDTESMTLEAVITGRYEPIEDCSPELNDFITRLLDPDPERRLGAKGIEELKNHPWITMESDEPEEVPFVPSLSSPVDTNYFMSRYEFSEDDEKDIRSDMQAAQAAVEAKDEESKKDKKVPALRKRNRSGTVSKKKDELHNFEVVGIDQLGLQNQEAARLARRRSRAISDSFAPQSPMTIRLTNIAPAASSLDVAGPLKISAADDFLVSTPRRTIGDRFK</sequence>
<evidence type="ECO:0000256" key="7">
    <source>
        <dbReference type="ARBA" id="ARBA00047899"/>
    </source>
</evidence>
<dbReference type="InterPro" id="IPR000719">
    <property type="entry name" value="Prot_kinase_dom"/>
</dbReference>
<evidence type="ECO:0000259" key="10">
    <source>
        <dbReference type="PROSITE" id="PS50011"/>
    </source>
</evidence>
<dbReference type="SMR" id="A2FBN5"/>
<reference evidence="11" key="1">
    <citation type="submission" date="2006-10" db="EMBL/GenBank/DDBJ databases">
        <authorList>
            <person name="Amadeo P."/>
            <person name="Zhao Q."/>
            <person name="Wortman J."/>
            <person name="Fraser-Liggett C."/>
            <person name="Carlton J."/>
        </authorList>
    </citation>
    <scope>NUCLEOTIDE SEQUENCE</scope>
    <source>
        <strain evidence="11">G3</strain>
    </source>
</reference>
<dbReference type="PROSITE" id="PS50011">
    <property type="entry name" value="PROTEIN_KINASE_DOM"/>
    <property type="match status" value="1"/>
</dbReference>